<proteinExistence type="predicted"/>
<dbReference type="Gene3D" id="3.40.50.300">
    <property type="entry name" value="P-loop containing nucleotide triphosphate hydrolases"/>
    <property type="match status" value="1"/>
</dbReference>
<reference evidence="1 2" key="1">
    <citation type="submission" date="2022-04" db="EMBL/GenBank/DDBJ databases">
        <title>Genome sequence of soybean root-associated Caulobacter segnis RL271.</title>
        <authorList>
            <person name="Longley R."/>
            <person name="Bonito G."/>
            <person name="Trigodet F."/>
            <person name="Crosson S."/>
            <person name="Fiebig A."/>
        </authorList>
    </citation>
    <scope>NUCLEOTIDE SEQUENCE [LARGE SCALE GENOMIC DNA]</scope>
    <source>
        <strain evidence="1 2">RL271</strain>
    </source>
</reference>
<dbReference type="SUPFAM" id="SSF52540">
    <property type="entry name" value="P-loop containing nucleoside triphosphate hydrolases"/>
    <property type="match status" value="1"/>
</dbReference>
<protein>
    <submittedName>
        <fullName evidence="1">Sulfotransferase family protein</fullName>
    </submittedName>
</protein>
<accession>A0ABY4ZRH4</accession>
<dbReference type="EMBL" id="CP096040">
    <property type="protein sequence ID" value="USQ94617.1"/>
    <property type="molecule type" value="Genomic_DNA"/>
</dbReference>
<name>A0ABY4ZRH4_9CAUL</name>
<evidence type="ECO:0000313" key="1">
    <source>
        <dbReference type="EMBL" id="USQ94617.1"/>
    </source>
</evidence>
<evidence type="ECO:0000313" key="2">
    <source>
        <dbReference type="Proteomes" id="UP001057520"/>
    </source>
</evidence>
<dbReference type="Proteomes" id="UP001057520">
    <property type="component" value="Chromosome"/>
</dbReference>
<keyword evidence="2" id="KW-1185">Reference proteome</keyword>
<gene>
    <name evidence="1" type="ORF">MZV50_18820</name>
</gene>
<dbReference type="InterPro" id="IPR027417">
    <property type="entry name" value="P-loop_NTPase"/>
</dbReference>
<organism evidence="1 2">
    <name type="scientific">Caulobacter segnis</name>
    <dbReference type="NCBI Taxonomy" id="88688"/>
    <lineage>
        <taxon>Bacteria</taxon>
        <taxon>Pseudomonadati</taxon>
        <taxon>Pseudomonadota</taxon>
        <taxon>Alphaproteobacteria</taxon>
        <taxon>Caulobacterales</taxon>
        <taxon>Caulobacteraceae</taxon>
        <taxon>Caulobacter</taxon>
    </lineage>
</organism>
<sequence length="262" mass="29853">MNAIIRGKPDNLDAIGERFERARLTQSVFLNSVPKAGTHLIRNIMRMFVAPEQHWRREYIQHALLSRSRDAFDPKAPMISWGHMLFSDESAVALRDVRHIVLVRDPYDWVLARARFYLSDEFQGNLNHIKDGGASVEDVIMMMILGAHSRVPDLKDVFAMNAVAWLGSRAVIVRYEDIVANLKDLGSKRAEAFFRQLLADCGLDLPADWRERVEAGADPRESRTARENLQVTVDVPKVLSDTHRRVVDFHAPGLRALLGYRD</sequence>